<keyword evidence="3" id="KW-1185">Reference proteome</keyword>
<accession>A0A411PK61</accession>
<reference evidence="2 3" key="1">
    <citation type="submission" date="2019-02" db="EMBL/GenBank/DDBJ databases">
        <title>Shewanella sp. D4-2 isolated from Dokdo Island.</title>
        <authorList>
            <person name="Baek K."/>
        </authorList>
    </citation>
    <scope>NUCLEOTIDE SEQUENCE [LARGE SCALE GENOMIC DNA]</scope>
    <source>
        <strain evidence="2 3">D4-2</strain>
    </source>
</reference>
<dbReference type="OrthoDB" id="9813770at2"/>
<evidence type="ECO:0000313" key="3">
    <source>
        <dbReference type="Proteomes" id="UP000291106"/>
    </source>
</evidence>
<dbReference type="Gene3D" id="3.40.30.10">
    <property type="entry name" value="Glutaredoxin"/>
    <property type="match status" value="1"/>
</dbReference>
<evidence type="ECO:0000313" key="2">
    <source>
        <dbReference type="EMBL" id="QBF83812.1"/>
    </source>
</evidence>
<dbReference type="AlphaFoldDB" id="A0A411PK61"/>
<evidence type="ECO:0000259" key="1">
    <source>
        <dbReference type="Pfam" id="PF01323"/>
    </source>
</evidence>
<dbReference type="Pfam" id="PF01323">
    <property type="entry name" value="DSBA"/>
    <property type="match status" value="1"/>
</dbReference>
<proteinExistence type="predicted"/>
<name>A0A411PK61_9GAMM</name>
<gene>
    <name evidence="2" type="ORF">EXU30_14795</name>
</gene>
<dbReference type="InterPro" id="IPR001853">
    <property type="entry name" value="DSBA-like_thioredoxin_dom"/>
</dbReference>
<sequence length="202" mass="22795">MSTELYFVYDSHCPWSYAATRIVNELHSAYPKMVVNLLHTAHFIGKDCAGEKQVNAVIKASQMKFGKLHLQHVNSPKNSIKAANFMRWLQAKQPQKQLDVLNALQHAHFVEGNPLDSKHNFNTITEQFKLSPSGKVFKNELSLDAEQTLEDIAEIQQVLGTQSFPALVMVFNDNAIFIDHSKYLASPQAVLKDVEQEIKAMS</sequence>
<dbReference type="EMBL" id="CP036200">
    <property type="protein sequence ID" value="QBF83812.1"/>
    <property type="molecule type" value="Genomic_DNA"/>
</dbReference>
<dbReference type="GO" id="GO:0016853">
    <property type="term" value="F:isomerase activity"/>
    <property type="evidence" value="ECO:0007669"/>
    <property type="project" value="UniProtKB-KW"/>
</dbReference>
<dbReference type="RefSeq" id="WP_130601299.1">
    <property type="nucleotide sequence ID" value="NZ_CP036200.1"/>
</dbReference>
<protein>
    <submittedName>
        <fullName evidence="2">Protein-disulfide isomerase</fullName>
    </submittedName>
</protein>
<keyword evidence="2" id="KW-0413">Isomerase</keyword>
<dbReference type="Gene3D" id="1.10.472.60">
    <property type="entry name" value="putative protein disulfide isomerase domain"/>
    <property type="match status" value="1"/>
</dbReference>
<dbReference type="KEGG" id="smai:EXU30_14795"/>
<dbReference type="Proteomes" id="UP000291106">
    <property type="component" value="Chromosome"/>
</dbReference>
<dbReference type="GO" id="GO:0016491">
    <property type="term" value="F:oxidoreductase activity"/>
    <property type="evidence" value="ECO:0007669"/>
    <property type="project" value="InterPro"/>
</dbReference>
<feature type="domain" description="DSBA-like thioredoxin" evidence="1">
    <location>
        <begin position="6"/>
        <end position="127"/>
    </location>
</feature>
<dbReference type="InterPro" id="IPR036249">
    <property type="entry name" value="Thioredoxin-like_sf"/>
</dbReference>
<organism evidence="2 3">
    <name type="scientific">Shewanella maritima</name>
    <dbReference type="NCBI Taxonomy" id="2520507"/>
    <lineage>
        <taxon>Bacteria</taxon>
        <taxon>Pseudomonadati</taxon>
        <taxon>Pseudomonadota</taxon>
        <taxon>Gammaproteobacteria</taxon>
        <taxon>Alteromonadales</taxon>
        <taxon>Shewanellaceae</taxon>
        <taxon>Shewanella</taxon>
    </lineage>
</organism>
<dbReference type="SUPFAM" id="SSF52833">
    <property type="entry name" value="Thioredoxin-like"/>
    <property type="match status" value="1"/>
</dbReference>